<dbReference type="Gene3D" id="1.20.1290.10">
    <property type="entry name" value="AhpD-like"/>
    <property type="match status" value="1"/>
</dbReference>
<dbReference type="InterPro" id="IPR003779">
    <property type="entry name" value="CMD-like"/>
</dbReference>
<evidence type="ECO:0000313" key="4">
    <source>
        <dbReference type="Proteomes" id="UP001365405"/>
    </source>
</evidence>
<dbReference type="RefSeq" id="WP_341412189.1">
    <property type="nucleotide sequence ID" value="NZ_JBBUTH010000009.1"/>
</dbReference>
<gene>
    <name evidence="3" type="ORF">AACH10_19680</name>
</gene>
<comment type="caution">
    <text evidence="3">The sequence shown here is derived from an EMBL/GenBank/DDBJ whole genome shotgun (WGS) entry which is preliminary data.</text>
</comment>
<dbReference type="Proteomes" id="UP001365405">
    <property type="component" value="Unassembled WGS sequence"/>
</dbReference>
<organism evidence="3 4">
    <name type="scientific">Pseudaquabacterium inlustre</name>
    <dbReference type="NCBI Taxonomy" id="2984192"/>
    <lineage>
        <taxon>Bacteria</taxon>
        <taxon>Pseudomonadati</taxon>
        <taxon>Pseudomonadota</taxon>
        <taxon>Betaproteobacteria</taxon>
        <taxon>Burkholderiales</taxon>
        <taxon>Sphaerotilaceae</taxon>
        <taxon>Pseudaquabacterium</taxon>
    </lineage>
</organism>
<evidence type="ECO:0000256" key="1">
    <source>
        <dbReference type="SAM" id="MobiDB-lite"/>
    </source>
</evidence>
<feature type="region of interest" description="Disordered" evidence="1">
    <location>
        <begin position="1"/>
        <end position="24"/>
    </location>
</feature>
<protein>
    <submittedName>
        <fullName evidence="3">Carboxymuconolactone decarboxylase family protein</fullName>
    </submittedName>
</protein>
<reference evidence="3 4" key="1">
    <citation type="submission" date="2024-04" db="EMBL/GenBank/DDBJ databases">
        <title>Novel species of the genus Ideonella isolated from streams.</title>
        <authorList>
            <person name="Lu H."/>
        </authorList>
    </citation>
    <scope>NUCLEOTIDE SEQUENCE [LARGE SCALE GENOMIC DNA]</scope>
    <source>
        <strain evidence="3 4">DXS22W</strain>
    </source>
</reference>
<dbReference type="InterPro" id="IPR029032">
    <property type="entry name" value="AhpD-like"/>
</dbReference>
<sequence>MPTLPADLAQGFGPDRGERLPLPEPATWSDDQRRIAQALIDGPRGGVFGPFVPLLHAPALAEPVGALGEVLRFRGALPARVRELLICAVARHTHNQFEWQLHAPLARQAGVAPAVIDTLRTGALPDAARDGLADDESAALDLAHELLRQHGASDATHARAQAVFGDPGAVEIATLVGYFTMVCWVMNLARTPARPSNEAPLPGLPG</sequence>
<keyword evidence="4" id="KW-1185">Reference proteome</keyword>
<evidence type="ECO:0000259" key="2">
    <source>
        <dbReference type="Pfam" id="PF02627"/>
    </source>
</evidence>
<dbReference type="Pfam" id="PF02627">
    <property type="entry name" value="CMD"/>
    <property type="match status" value="1"/>
</dbReference>
<dbReference type="EMBL" id="JBBUTH010000009">
    <property type="protein sequence ID" value="MEK8052483.1"/>
    <property type="molecule type" value="Genomic_DNA"/>
</dbReference>
<evidence type="ECO:0000313" key="3">
    <source>
        <dbReference type="EMBL" id="MEK8052483.1"/>
    </source>
</evidence>
<name>A0ABU9CKY2_9BURK</name>
<proteinExistence type="predicted"/>
<dbReference type="SUPFAM" id="SSF69118">
    <property type="entry name" value="AhpD-like"/>
    <property type="match status" value="1"/>
</dbReference>
<dbReference type="PANTHER" id="PTHR34846:SF11">
    <property type="entry name" value="4-CARBOXYMUCONOLACTONE DECARBOXYLASE FAMILY PROTEIN (AFU_ORTHOLOGUE AFUA_6G11590)"/>
    <property type="match status" value="1"/>
</dbReference>
<dbReference type="PANTHER" id="PTHR34846">
    <property type="entry name" value="4-CARBOXYMUCONOLACTONE DECARBOXYLASE FAMILY PROTEIN (AFU_ORTHOLOGUE AFUA_6G11590)"/>
    <property type="match status" value="1"/>
</dbReference>
<feature type="domain" description="Carboxymuconolactone decarboxylase-like" evidence="2">
    <location>
        <begin position="58"/>
        <end position="128"/>
    </location>
</feature>
<accession>A0ABU9CKY2</accession>